<evidence type="ECO:0008006" key="4">
    <source>
        <dbReference type="Google" id="ProtNLM"/>
    </source>
</evidence>
<gene>
    <name evidence="1" type="ORF">BN1708_008750</name>
    <name evidence="2" type="ORF">HYQ45_005398</name>
</gene>
<evidence type="ECO:0000313" key="1">
    <source>
        <dbReference type="EMBL" id="CRK42454.1"/>
    </source>
</evidence>
<organism evidence="1 3">
    <name type="scientific">Verticillium longisporum</name>
    <name type="common">Verticillium dahliae var. longisporum</name>
    <dbReference type="NCBI Taxonomy" id="100787"/>
    <lineage>
        <taxon>Eukaryota</taxon>
        <taxon>Fungi</taxon>
        <taxon>Dikarya</taxon>
        <taxon>Ascomycota</taxon>
        <taxon>Pezizomycotina</taxon>
        <taxon>Sordariomycetes</taxon>
        <taxon>Hypocreomycetidae</taxon>
        <taxon>Glomerellales</taxon>
        <taxon>Plectosphaerellaceae</taxon>
        <taxon>Verticillium</taxon>
    </lineage>
</organism>
<protein>
    <recommendedName>
        <fullName evidence="4">DJ-1/PfpI domain-containing protein</fullName>
    </recommendedName>
</protein>
<reference evidence="1 3" key="1">
    <citation type="submission" date="2015-05" db="EMBL/GenBank/DDBJ databases">
        <authorList>
            <person name="Wang D.B."/>
            <person name="Wang M."/>
        </authorList>
    </citation>
    <scope>NUCLEOTIDE SEQUENCE [LARGE SCALE GENOMIC DNA]</scope>
    <source>
        <strain evidence="1">VL1</strain>
    </source>
</reference>
<dbReference type="EMBL" id="JAEMWZ010000090">
    <property type="protein sequence ID" value="KAG7137247.1"/>
    <property type="molecule type" value="Genomic_DNA"/>
</dbReference>
<reference evidence="2" key="2">
    <citation type="journal article" date="2021" name="Mol. Plant Pathol.">
        <title>A 20-kb lineage-specific genomic region tames virulence in pathogenic amphidiploid Verticillium longisporum.</title>
        <authorList>
            <person name="Harting R."/>
            <person name="Starke J."/>
            <person name="Kusch H."/>
            <person name="Poggeler S."/>
            <person name="Maurus I."/>
            <person name="Schluter R."/>
            <person name="Landesfeind M."/>
            <person name="Bulla I."/>
            <person name="Nowrousian M."/>
            <person name="de Jonge R."/>
            <person name="Stahlhut G."/>
            <person name="Hoff K.J."/>
            <person name="Asshauer K.P."/>
            <person name="Thurmer A."/>
            <person name="Stanke M."/>
            <person name="Daniel R."/>
            <person name="Morgenstern B."/>
            <person name="Thomma B.P.H.J."/>
            <person name="Kronstad J.W."/>
            <person name="Braus-Stromeyer S.A."/>
            <person name="Braus G.H."/>
        </authorList>
    </citation>
    <scope>NUCLEOTIDE SEQUENCE</scope>
    <source>
        <strain evidence="2">Vl32</strain>
    </source>
</reference>
<accession>A0A0G4N7V9</accession>
<keyword evidence="3" id="KW-1185">Reference proteome</keyword>
<dbReference type="EMBL" id="CVQH01027527">
    <property type="protein sequence ID" value="CRK42454.1"/>
    <property type="molecule type" value="Genomic_DNA"/>
</dbReference>
<dbReference type="OrthoDB" id="543156at2759"/>
<dbReference type="AlphaFoldDB" id="A0A0G4N7V9"/>
<proteinExistence type="predicted"/>
<sequence length="105" mass="10786">MAATAANKVKVAVLVPTECQLLDLAAVDVLQIMDREYMASLAGAGAGACADPRAARLRGAPTHHVEHDGVDPAAVDIVIVPGPMPGADIGDAGRAWLRVQQVPRG</sequence>
<dbReference type="Proteomes" id="UP000689129">
    <property type="component" value="Unassembled WGS sequence"/>
</dbReference>
<name>A0A0G4N7V9_VERLO</name>
<dbReference type="Gene3D" id="3.40.50.880">
    <property type="match status" value="1"/>
</dbReference>
<evidence type="ECO:0000313" key="3">
    <source>
        <dbReference type="Proteomes" id="UP000044602"/>
    </source>
</evidence>
<dbReference type="Proteomes" id="UP000044602">
    <property type="component" value="Unassembled WGS sequence"/>
</dbReference>
<dbReference type="InterPro" id="IPR029062">
    <property type="entry name" value="Class_I_gatase-like"/>
</dbReference>
<evidence type="ECO:0000313" key="2">
    <source>
        <dbReference type="EMBL" id="KAG7137247.1"/>
    </source>
</evidence>